<keyword evidence="3" id="KW-1185">Reference proteome</keyword>
<reference evidence="3" key="1">
    <citation type="submission" date="2020-09" db="EMBL/GenBank/DDBJ databases">
        <title>Whole genome shotgun sequence of Streptomyces cinnamonensis NBRC 15873.</title>
        <authorList>
            <person name="Komaki H."/>
            <person name="Tamura T."/>
        </authorList>
    </citation>
    <scope>NUCLEOTIDE SEQUENCE [LARGE SCALE GENOMIC DNA]</scope>
    <source>
        <strain evidence="3">NBRC 15873</strain>
    </source>
</reference>
<gene>
    <name evidence="2" type="ORF">Scinn_13880</name>
</gene>
<dbReference type="Gene3D" id="3.40.50.1820">
    <property type="entry name" value="alpha/beta hydrolase"/>
    <property type="match status" value="1"/>
</dbReference>
<dbReference type="Pfam" id="PF00561">
    <property type="entry name" value="Abhydrolase_1"/>
    <property type="match status" value="1"/>
</dbReference>
<organism evidence="2 3">
    <name type="scientific">Streptomyces virginiae</name>
    <name type="common">Streptomyces cinnamonensis</name>
    <dbReference type="NCBI Taxonomy" id="1961"/>
    <lineage>
        <taxon>Bacteria</taxon>
        <taxon>Bacillati</taxon>
        <taxon>Actinomycetota</taxon>
        <taxon>Actinomycetes</taxon>
        <taxon>Kitasatosporales</taxon>
        <taxon>Streptomycetaceae</taxon>
        <taxon>Streptomyces</taxon>
    </lineage>
</organism>
<dbReference type="PANTHER" id="PTHR43194:SF2">
    <property type="entry name" value="PEROXISOMAL MEMBRANE PROTEIN LPX1"/>
    <property type="match status" value="1"/>
</dbReference>
<dbReference type="EMBL" id="BNDV01000002">
    <property type="protein sequence ID" value="GHI11925.1"/>
    <property type="molecule type" value="Genomic_DNA"/>
</dbReference>
<dbReference type="PRINTS" id="PR00111">
    <property type="entry name" value="ABHYDROLASE"/>
</dbReference>
<protein>
    <submittedName>
        <fullName evidence="2">Esterase</fullName>
    </submittedName>
</protein>
<evidence type="ECO:0000313" key="2">
    <source>
        <dbReference type="EMBL" id="GHI11925.1"/>
    </source>
</evidence>
<dbReference type="GeneID" id="86957635"/>
<comment type="caution">
    <text evidence="2">The sequence shown here is derived from an EMBL/GenBank/DDBJ whole genome shotgun (WGS) entry which is preliminary data.</text>
</comment>
<dbReference type="InterPro" id="IPR000073">
    <property type="entry name" value="AB_hydrolase_1"/>
</dbReference>
<evidence type="ECO:0000259" key="1">
    <source>
        <dbReference type="Pfam" id="PF00561"/>
    </source>
</evidence>
<dbReference type="Proteomes" id="UP000660554">
    <property type="component" value="Unassembled WGS sequence"/>
</dbReference>
<dbReference type="PANTHER" id="PTHR43194">
    <property type="entry name" value="HYDROLASE ALPHA/BETA FOLD FAMILY"/>
    <property type="match status" value="1"/>
</dbReference>
<dbReference type="InterPro" id="IPR050228">
    <property type="entry name" value="Carboxylesterase_BioH"/>
</dbReference>
<evidence type="ECO:0000313" key="3">
    <source>
        <dbReference type="Proteomes" id="UP000660554"/>
    </source>
</evidence>
<accession>A0ABQ3NGL9</accession>
<feature type="domain" description="AB hydrolase-1" evidence="1">
    <location>
        <begin position="15"/>
        <end position="235"/>
    </location>
</feature>
<name>A0ABQ3NGL9_STRVG</name>
<sequence length="251" mass="27688">MAIAHRRIGTGPVRVIVLHDWFGTSANWGSVLDHFDPEGFSYAFLDYRGYGERRDVTGRHTLPEIADDVLELADQLGWDTFSLLGHSMGGKAAQQVLVRAPQRIEKLVGINPVPAAPYAMDDATHALFFGAAESPENRRAILDLVTGNRASRRWIDAMVAHSLEVSRPEAFADYLASWQSLDLSAAVKGNTVPVLVLVGEYDLALTADVMRATWQVWYPNCRVHTISGAGHYPPHETPVALVTEVEAFLRD</sequence>
<dbReference type="RefSeq" id="WP_030651689.1">
    <property type="nucleotide sequence ID" value="NZ_BMRU01000030.1"/>
</dbReference>
<dbReference type="InterPro" id="IPR029058">
    <property type="entry name" value="AB_hydrolase_fold"/>
</dbReference>
<dbReference type="SUPFAM" id="SSF53474">
    <property type="entry name" value="alpha/beta-Hydrolases"/>
    <property type="match status" value="1"/>
</dbReference>
<proteinExistence type="predicted"/>